<dbReference type="PANTHER" id="PTHR12192">
    <property type="entry name" value="CATION TRANSPORT PROTEIN CHAC-RELATED"/>
    <property type="match status" value="1"/>
</dbReference>
<dbReference type="GO" id="GO:0061928">
    <property type="term" value="F:glutathione specific gamma-glutamylcyclotransferase activity"/>
    <property type="evidence" value="ECO:0007669"/>
    <property type="project" value="UniProtKB-EC"/>
</dbReference>
<dbReference type="GO" id="GO:0005737">
    <property type="term" value="C:cytoplasm"/>
    <property type="evidence" value="ECO:0007669"/>
    <property type="project" value="TreeGrafter"/>
</dbReference>
<dbReference type="OrthoDB" id="9795692at2"/>
<evidence type="ECO:0000256" key="2">
    <source>
        <dbReference type="ARBA" id="ARBA00023239"/>
    </source>
</evidence>
<gene>
    <name evidence="3" type="ORF">C8N45_111154</name>
</gene>
<dbReference type="EMBL" id="QBUD01000011">
    <property type="protein sequence ID" value="PUB12177.1"/>
    <property type="molecule type" value="Genomic_DNA"/>
</dbReference>
<proteinExistence type="predicted"/>
<protein>
    <recommendedName>
        <fullName evidence="1">glutathione-specific gamma-glutamylcyclotransferase</fullName>
        <ecNumber evidence="1">4.3.2.7</ecNumber>
    </recommendedName>
</protein>
<organism evidence="3 4">
    <name type="scientific">Yoonia sediminilitoris</name>
    <dbReference type="NCBI Taxonomy" id="1286148"/>
    <lineage>
        <taxon>Bacteria</taxon>
        <taxon>Pseudomonadati</taxon>
        <taxon>Pseudomonadota</taxon>
        <taxon>Alphaproteobacteria</taxon>
        <taxon>Rhodobacterales</taxon>
        <taxon>Paracoccaceae</taxon>
        <taxon>Yoonia</taxon>
    </lineage>
</organism>
<sequence>MWDPSVEFDEVRHARCIGYQHSFCLWDDGGRGSIEEPGLMFAIDADGSCEGLAFRVPQKKLDRETFVLFQREILVPVYRPTWLSLDTIAGPIEALGFVANHDHSDIKPGIPLLQQAEMIARATGMFGGNFDYLSDLHERLDLLEVDDTHISELYATSDSLRRMSHEFEGTPKTVSNLWLENPHFGGSIPPRGTIFTNNYSSIAIAQFLPPALHTYRAVCRVLSRGFTG</sequence>
<name>A0A2T6KBI0_9RHOB</name>
<dbReference type="EC" id="4.3.2.7" evidence="1"/>
<dbReference type="PANTHER" id="PTHR12192:SF2">
    <property type="entry name" value="GLUTATHIONE-SPECIFIC GAMMA-GLUTAMYLCYCLOTRANSFERASE 2"/>
    <property type="match status" value="1"/>
</dbReference>
<evidence type="ECO:0000256" key="1">
    <source>
        <dbReference type="ARBA" id="ARBA00012344"/>
    </source>
</evidence>
<dbReference type="GO" id="GO:0006751">
    <property type="term" value="P:glutathione catabolic process"/>
    <property type="evidence" value="ECO:0007669"/>
    <property type="project" value="InterPro"/>
</dbReference>
<dbReference type="InterPro" id="IPR006840">
    <property type="entry name" value="ChaC"/>
</dbReference>
<keyword evidence="2" id="KW-0456">Lyase</keyword>
<dbReference type="AlphaFoldDB" id="A0A2T6KBI0"/>
<evidence type="ECO:0000313" key="4">
    <source>
        <dbReference type="Proteomes" id="UP000244523"/>
    </source>
</evidence>
<reference evidence="3 4" key="1">
    <citation type="submission" date="2018-04" db="EMBL/GenBank/DDBJ databases">
        <title>Genomic Encyclopedia of Archaeal and Bacterial Type Strains, Phase II (KMG-II): from individual species to whole genera.</title>
        <authorList>
            <person name="Goeker M."/>
        </authorList>
    </citation>
    <scope>NUCLEOTIDE SEQUENCE [LARGE SCALE GENOMIC DNA]</scope>
    <source>
        <strain evidence="3 4">DSM 29955</strain>
    </source>
</reference>
<keyword evidence="4" id="KW-1185">Reference proteome</keyword>
<evidence type="ECO:0000313" key="3">
    <source>
        <dbReference type="EMBL" id="PUB12177.1"/>
    </source>
</evidence>
<dbReference type="Gene3D" id="3.10.490.10">
    <property type="entry name" value="Gamma-glutamyl cyclotransferase-like"/>
    <property type="match status" value="1"/>
</dbReference>
<dbReference type="Proteomes" id="UP000244523">
    <property type="component" value="Unassembled WGS sequence"/>
</dbReference>
<accession>A0A2T6KBI0</accession>
<dbReference type="Pfam" id="PF04752">
    <property type="entry name" value="ChaC"/>
    <property type="match status" value="1"/>
</dbReference>
<comment type="caution">
    <text evidence="3">The sequence shown here is derived from an EMBL/GenBank/DDBJ whole genome shotgun (WGS) entry which is preliminary data.</text>
</comment>